<protein>
    <submittedName>
        <fullName evidence="1">Metallo-dependent phosphatase-like protein</fullName>
    </submittedName>
</protein>
<dbReference type="SUPFAM" id="SSF56300">
    <property type="entry name" value="Metallo-dependent phosphatases"/>
    <property type="match status" value="1"/>
</dbReference>
<reference evidence="2" key="1">
    <citation type="journal article" date="2018" name="Nat. Microbiol.">
        <title>Leveraging single-cell genomics to expand the fungal tree of life.</title>
        <authorList>
            <person name="Ahrendt S.R."/>
            <person name="Quandt C.A."/>
            <person name="Ciobanu D."/>
            <person name="Clum A."/>
            <person name="Salamov A."/>
            <person name="Andreopoulos B."/>
            <person name="Cheng J.F."/>
            <person name="Woyke T."/>
            <person name="Pelin A."/>
            <person name="Henrissat B."/>
            <person name="Reynolds N.K."/>
            <person name="Benny G.L."/>
            <person name="Smith M.E."/>
            <person name="James T.Y."/>
            <person name="Grigoriev I.V."/>
        </authorList>
    </citation>
    <scope>NUCLEOTIDE SEQUENCE [LARGE SCALE GENOMIC DNA]</scope>
    <source>
        <strain evidence="2">RSA 1356</strain>
    </source>
</reference>
<gene>
    <name evidence="1" type="ORF">THASP1DRAFT_17192</name>
</gene>
<keyword evidence="2" id="KW-1185">Reference proteome</keyword>
<dbReference type="Proteomes" id="UP000271241">
    <property type="component" value="Unassembled WGS sequence"/>
</dbReference>
<dbReference type="PANTHER" id="PTHR46546">
    <property type="entry name" value="SHEWANELLA-LIKE PROTEIN PHOSPHATASE 1"/>
    <property type="match status" value="1"/>
</dbReference>
<dbReference type="InterPro" id="IPR029052">
    <property type="entry name" value="Metallo-depent_PP-like"/>
</dbReference>
<dbReference type="STRING" id="78915.A0A4P9XPI0"/>
<accession>A0A4P9XPI0</accession>
<proteinExistence type="predicted"/>
<dbReference type="EMBL" id="KZ992733">
    <property type="protein sequence ID" value="RKP07341.1"/>
    <property type="molecule type" value="Genomic_DNA"/>
</dbReference>
<evidence type="ECO:0000313" key="1">
    <source>
        <dbReference type="EMBL" id="RKP07341.1"/>
    </source>
</evidence>
<dbReference type="OrthoDB" id="5976022at2759"/>
<organism evidence="1 2">
    <name type="scientific">Thamnocephalis sphaerospora</name>
    <dbReference type="NCBI Taxonomy" id="78915"/>
    <lineage>
        <taxon>Eukaryota</taxon>
        <taxon>Fungi</taxon>
        <taxon>Fungi incertae sedis</taxon>
        <taxon>Zoopagomycota</taxon>
        <taxon>Zoopagomycotina</taxon>
        <taxon>Zoopagomycetes</taxon>
        <taxon>Zoopagales</taxon>
        <taxon>Sigmoideomycetaceae</taxon>
        <taxon>Thamnocephalis</taxon>
    </lineage>
</organism>
<name>A0A4P9XPI0_9FUNG</name>
<evidence type="ECO:0000313" key="2">
    <source>
        <dbReference type="Proteomes" id="UP000271241"/>
    </source>
</evidence>
<feature type="non-terminal residue" evidence="1">
    <location>
        <position position="1"/>
    </location>
</feature>
<dbReference type="Gene3D" id="3.60.21.10">
    <property type="match status" value="1"/>
</dbReference>
<sequence>VIQIMGNHEIMNLASDYRYVSKQEKGFASPAERHAAFSLYGNYGGRLSHLMLSHQVSGTVFTHGGITPEWAHRNIHQVNKYASEKLRAYIGQTKTAGNVKVPSVLGANGPAWYRGYATDPENMACSTLQRALDIMGAKRMVVGHTVQDNGRVLSRCNGRFFVIDVGISRSIKGRQAALEILPDGTVRAIYPFETVTLVKGTPA</sequence>
<dbReference type="PANTHER" id="PTHR46546:SF4">
    <property type="entry name" value="SHEWANELLA-LIKE PROTEIN PHOSPHATASE 1"/>
    <property type="match status" value="1"/>
</dbReference>
<dbReference type="AlphaFoldDB" id="A0A4P9XPI0"/>